<reference evidence="3" key="1">
    <citation type="submission" date="2016-10" db="EMBL/GenBank/DDBJ databases">
        <authorList>
            <person name="de Groot N.N."/>
        </authorList>
    </citation>
    <scope>NUCLEOTIDE SEQUENCE</scope>
</reference>
<dbReference type="InterPro" id="IPR027385">
    <property type="entry name" value="Beta-barrel_OMP"/>
</dbReference>
<dbReference type="EMBL" id="FPHN01000153">
    <property type="protein sequence ID" value="SFV63445.1"/>
    <property type="molecule type" value="Genomic_DNA"/>
</dbReference>
<name>A0A1W1CCK0_9ZZZZ</name>
<keyword evidence="1" id="KW-0732">Signal</keyword>
<gene>
    <name evidence="3" type="ORF">MNB_SV-14-763</name>
</gene>
<feature type="domain" description="Outer membrane protein beta-barrel" evidence="2">
    <location>
        <begin position="7"/>
        <end position="173"/>
    </location>
</feature>
<dbReference type="AlphaFoldDB" id="A0A1W1CCK0"/>
<evidence type="ECO:0000259" key="2">
    <source>
        <dbReference type="Pfam" id="PF13505"/>
    </source>
</evidence>
<proteinExistence type="predicted"/>
<evidence type="ECO:0000313" key="3">
    <source>
        <dbReference type="EMBL" id="SFV63445.1"/>
    </source>
</evidence>
<dbReference type="InterPro" id="IPR011250">
    <property type="entry name" value="OMP/PagP_B-barrel"/>
</dbReference>
<organism evidence="3">
    <name type="scientific">hydrothermal vent metagenome</name>
    <dbReference type="NCBI Taxonomy" id="652676"/>
    <lineage>
        <taxon>unclassified sequences</taxon>
        <taxon>metagenomes</taxon>
        <taxon>ecological metagenomes</taxon>
    </lineage>
</organism>
<evidence type="ECO:0000256" key="1">
    <source>
        <dbReference type="ARBA" id="ARBA00022729"/>
    </source>
</evidence>
<sequence length="175" mass="20110">MLNKIFILFLLIFTFSEAKDAFSSERFLGIEVGYSTIESNNVIGIKESNRDIEYGFKIGAQNKEWRTTADVNFFKDKKKKYQQAKLSFDYFVWNSLYKSDDIVFKPYLGAHIGWMNYTNEAGNTESSGMLYGGQAGLAWNVLDEVDFDLSYKYSKTNIKDIDSVSGFVLGLNYLY</sequence>
<dbReference type="Pfam" id="PF13505">
    <property type="entry name" value="OMP_b-brl"/>
    <property type="match status" value="1"/>
</dbReference>
<dbReference type="SUPFAM" id="SSF56925">
    <property type="entry name" value="OMPA-like"/>
    <property type="match status" value="1"/>
</dbReference>
<accession>A0A1W1CCK0</accession>
<dbReference type="Gene3D" id="2.40.160.20">
    <property type="match status" value="1"/>
</dbReference>
<protein>
    <recommendedName>
        <fullName evidence="2">Outer membrane protein beta-barrel domain-containing protein</fullName>
    </recommendedName>
</protein>